<evidence type="ECO:0000313" key="2">
    <source>
        <dbReference type="EMBL" id="MFC5437881.1"/>
    </source>
</evidence>
<feature type="domain" description="Bacteriophage T5 Orf172 DNA-binding" evidence="1">
    <location>
        <begin position="27"/>
        <end position="125"/>
    </location>
</feature>
<evidence type="ECO:0000313" key="3">
    <source>
        <dbReference type="Proteomes" id="UP001596013"/>
    </source>
</evidence>
<organism evidence="2 3">
    <name type="scientific">Rhodanobacter umsongensis</name>
    <dbReference type="NCBI Taxonomy" id="633153"/>
    <lineage>
        <taxon>Bacteria</taxon>
        <taxon>Pseudomonadati</taxon>
        <taxon>Pseudomonadota</taxon>
        <taxon>Gammaproteobacteria</taxon>
        <taxon>Lysobacterales</taxon>
        <taxon>Rhodanobacteraceae</taxon>
        <taxon>Rhodanobacter</taxon>
    </lineage>
</organism>
<dbReference type="Pfam" id="PF10544">
    <property type="entry name" value="T5orf172"/>
    <property type="match status" value="1"/>
</dbReference>
<keyword evidence="3" id="KW-1185">Reference proteome</keyword>
<protein>
    <submittedName>
        <fullName evidence="2">GIY-YIG nuclease family protein</fullName>
    </submittedName>
</protein>
<dbReference type="InterPro" id="IPR018306">
    <property type="entry name" value="Phage_T5_Orf172_DNA-bd"/>
</dbReference>
<reference evidence="3" key="1">
    <citation type="journal article" date="2019" name="Int. J. Syst. Evol. Microbiol.">
        <title>The Global Catalogue of Microorganisms (GCM) 10K type strain sequencing project: providing services to taxonomists for standard genome sequencing and annotation.</title>
        <authorList>
            <consortium name="The Broad Institute Genomics Platform"/>
            <consortium name="The Broad Institute Genome Sequencing Center for Infectious Disease"/>
            <person name="Wu L."/>
            <person name="Ma J."/>
        </authorList>
    </citation>
    <scope>NUCLEOTIDE SEQUENCE [LARGE SCALE GENOMIC DNA]</scope>
    <source>
        <strain evidence="3">JCM 17130</strain>
    </source>
</reference>
<dbReference type="Proteomes" id="UP001596013">
    <property type="component" value="Unassembled WGS sequence"/>
</dbReference>
<evidence type="ECO:0000259" key="1">
    <source>
        <dbReference type="Pfam" id="PF10544"/>
    </source>
</evidence>
<proteinExistence type="predicted"/>
<dbReference type="EMBL" id="JBHSMK010000009">
    <property type="protein sequence ID" value="MFC5437881.1"/>
    <property type="molecule type" value="Genomic_DNA"/>
</dbReference>
<gene>
    <name evidence="2" type="ORF">ACFPME_15070</name>
</gene>
<name>A0ABW0JPU9_9GAMM</name>
<sequence>MYNPPVEGLAVNEEVAYPRFASRGRTFVYVLPCREEDILKVGFSRDPLDRFRTLHRRFYEFFDLERGLLVDTDHLRDARRIERLFITTFAEWRAPAPLVVPRAAAGHTEWFRGVSPQVDALARELCAEQGLALHAPLSGWLRDKFADWSERLFGWSERMLEMIEYERFNMPPHGRGGRADSALRDVLDAYVAMGMAVEDRVPPAVLAWYHSDDYFGDR</sequence>
<comment type="caution">
    <text evidence="2">The sequence shown here is derived from an EMBL/GenBank/DDBJ whole genome shotgun (WGS) entry which is preliminary data.</text>
</comment>
<accession>A0ABW0JPU9</accession>
<dbReference type="RefSeq" id="WP_377306473.1">
    <property type="nucleotide sequence ID" value="NZ_JBHSMK010000009.1"/>
</dbReference>